<feature type="compositionally biased region" description="Low complexity" evidence="1">
    <location>
        <begin position="384"/>
        <end position="434"/>
    </location>
</feature>
<organism evidence="2 3">
    <name type="scientific">Anopheles atroparvus</name>
    <name type="common">European mosquito</name>
    <dbReference type="NCBI Taxonomy" id="41427"/>
    <lineage>
        <taxon>Eukaryota</taxon>
        <taxon>Metazoa</taxon>
        <taxon>Ecdysozoa</taxon>
        <taxon>Arthropoda</taxon>
        <taxon>Hexapoda</taxon>
        <taxon>Insecta</taxon>
        <taxon>Pterygota</taxon>
        <taxon>Neoptera</taxon>
        <taxon>Endopterygota</taxon>
        <taxon>Diptera</taxon>
        <taxon>Nematocera</taxon>
        <taxon>Culicoidea</taxon>
        <taxon>Culicidae</taxon>
        <taxon>Anophelinae</taxon>
        <taxon>Anopheles</taxon>
    </lineage>
</organism>
<feature type="compositionally biased region" description="Polar residues" evidence="1">
    <location>
        <begin position="303"/>
        <end position="318"/>
    </location>
</feature>
<feature type="compositionally biased region" description="Low complexity" evidence="1">
    <location>
        <begin position="278"/>
        <end position="295"/>
    </location>
</feature>
<reference evidence="2" key="1">
    <citation type="submission" date="2024-04" db="UniProtKB">
        <authorList>
            <consortium name="EnsemblMetazoa"/>
        </authorList>
    </citation>
    <scope>IDENTIFICATION</scope>
    <source>
        <strain evidence="2">EBRO</strain>
    </source>
</reference>
<dbReference type="Pfam" id="PF16091">
    <property type="entry name" value="DUF4820"/>
    <property type="match status" value="1"/>
</dbReference>
<feature type="compositionally biased region" description="Basic residues" evidence="1">
    <location>
        <begin position="222"/>
        <end position="235"/>
    </location>
</feature>
<feature type="compositionally biased region" description="Low complexity" evidence="1">
    <location>
        <begin position="454"/>
        <end position="484"/>
    </location>
</feature>
<feature type="compositionally biased region" description="Acidic residues" evidence="1">
    <location>
        <begin position="242"/>
        <end position="255"/>
    </location>
</feature>
<dbReference type="InterPro" id="IPR032150">
    <property type="entry name" value="DUF4820"/>
</dbReference>
<feature type="region of interest" description="Disordered" evidence="1">
    <location>
        <begin position="71"/>
        <end position="92"/>
    </location>
</feature>
<sequence length="502" mass="54008">MGKINAVSTADEQEIAEARGFTLPDMLYDVVARAATSSIGQFVYKRIDNLLWTVEKTARWSLPQQSAMVSEKTATSDTAAVGTEESEDVGANISGPPLVRPLPWLLFLPALIVLRLIRTVLSMGARFIGRGPVLPATMVGFLQNKRRKLRALKYRGQRLQRISRHEMASDGEPPQGAAATWLQRIILPLKMVICTGPNRATDVNSDVAHAVVFRKDRPTVATHKRSAGVSKKRNLNQREAESAEEQEASDEDSFEDAGCKELLEKYASVADDSSFNVDDISSASDDSSSSQSDADPSPKKPNLETSKQLNGNEQQQPTLPAPKTVTLKRSASEHKNGIDVPQPTSKGSTGAKSINTANRSKSAAELEKANNTQPAETSGADGNSNTATTSTSSTTTPSKSIPNLSSSPENNENKPINHNISGAAAIPIKSPSPAVLKPLAKQSPTMSDVRNSFQQQKQAAATKPPPAAQQLQQQQQQQTHQQQHISNGGKNRNKKPSTQSAA</sequence>
<dbReference type="AlphaFoldDB" id="A0AAG5D7H9"/>
<name>A0AAG5D7H9_ANOAO</name>
<feature type="compositionally biased region" description="Polar residues" evidence="1">
    <location>
        <begin position="442"/>
        <end position="453"/>
    </location>
</feature>
<feature type="region of interest" description="Disordered" evidence="1">
    <location>
        <begin position="275"/>
        <end position="502"/>
    </location>
</feature>
<keyword evidence="3" id="KW-1185">Reference proteome</keyword>
<feature type="compositionally biased region" description="Polar residues" evidence="1">
    <location>
        <begin position="342"/>
        <end position="361"/>
    </location>
</feature>
<feature type="compositionally biased region" description="Polar residues" evidence="1">
    <location>
        <begin position="369"/>
        <end position="383"/>
    </location>
</feature>
<feature type="compositionally biased region" description="Polar residues" evidence="1">
    <location>
        <begin position="485"/>
        <end position="502"/>
    </location>
</feature>
<evidence type="ECO:0000313" key="3">
    <source>
        <dbReference type="Proteomes" id="UP000075880"/>
    </source>
</evidence>
<proteinExistence type="predicted"/>
<feature type="region of interest" description="Disordered" evidence="1">
    <location>
        <begin position="219"/>
        <end position="255"/>
    </location>
</feature>
<protein>
    <submittedName>
        <fullName evidence="2">Uncharacterized protein</fullName>
    </submittedName>
</protein>
<dbReference type="Proteomes" id="UP000075880">
    <property type="component" value="Unassembled WGS sequence"/>
</dbReference>
<evidence type="ECO:0000313" key="2">
    <source>
        <dbReference type="EnsemblMetazoa" id="ENSAATROPP006799"/>
    </source>
</evidence>
<dbReference type="EnsemblMetazoa" id="ENSAATROPT007581">
    <property type="protein sequence ID" value="ENSAATROPP006799"/>
    <property type="gene ID" value="ENSAATROPG006177"/>
</dbReference>
<accession>A0AAG5D7H9</accession>
<evidence type="ECO:0000256" key="1">
    <source>
        <dbReference type="SAM" id="MobiDB-lite"/>
    </source>
</evidence>